<dbReference type="EnsemblMetazoa" id="CapteT167979">
    <property type="protein sequence ID" value="CapteP167979"/>
    <property type="gene ID" value="CapteG167979"/>
</dbReference>
<dbReference type="SUPFAM" id="SSF54001">
    <property type="entry name" value="Cysteine proteinases"/>
    <property type="match status" value="1"/>
</dbReference>
<evidence type="ECO:0000256" key="4">
    <source>
        <dbReference type="ARBA" id="ARBA00022737"/>
    </source>
</evidence>
<gene>
    <name evidence="13" type="ORF">CAPTEDRAFT_167979</name>
</gene>
<keyword evidence="2 9" id="KW-0645">Protease</keyword>
<evidence type="ECO:0000259" key="12">
    <source>
        <dbReference type="PROSITE" id="PS50222"/>
    </source>
</evidence>
<evidence type="ECO:0000256" key="3">
    <source>
        <dbReference type="ARBA" id="ARBA00022723"/>
    </source>
</evidence>
<dbReference type="GO" id="GO:0006508">
    <property type="term" value="P:proteolysis"/>
    <property type="evidence" value="ECO:0007669"/>
    <property type="project" value="UniProtKB-KW"/>
</dbReference>
<evidence type="ECO:0000259" key="11">
    <source>
        <dbReference type="PROSITE" id="PS50203"/>
    </source>
</evidence>
<dbReference type="InterPro" id="IPR033883">
    <property type="entry name" value="C2_III"/>
</dbReference>
<dbReference type="CDD" id="cd00044">
    <property type="entry name" value="CysPc"/>
    <property type="match status" value="1"/>
</dbReference>
<reference evidence="14" key="3">
    <citation type="submission" date="2015-06" db="UniProtKB">
        <authorList>
            <consortium name="EnsemblMetazoa"/>
        </authorList>
    </citation>
    <scope>IDENTIFICATION</scope>
</reference>
<dbReference type="InterPro" id="IPR000169">
    <property type="entry name" value="Pept_cys_AS"/>
</dbReference>
<dbReference type="InterPro" id="IPR022682">
    <property type="entry name" value="Calpain_domain_III"/>
</dbReference>
<evidence type="ECO:0000256" key="6">
    <source>
        <dbReference type="ARBA" id="ARBA00022807"/>
    </source>
</evidence>
<dbReference type="FunFam" id="2.60.120.380:FF:000001">
    <property type="entry name" value="Calpain-1 catalytic subunit"/>
    <property type="match status" value="1"/>
</dbReference>
<feature type="domain" description="Calpain catalytic" evidence="11">
    <location>
        <begin position="62"/>
        <end position="364"/>
    </location>
</feature>
<dbReference type="PROSITE" id="PS50203">
    <property type="entry name" value="CALPAIN_CAT"/>
    <property type="match status" value="1"/>
</dbReference>
<protein>
    <recommendedName>
        <fullName evidence="16">Calpain catalytic domain-containing protein</fullName>
    </recommendedName>
</protein>
<feature type="region of interest" description="Disordered" evidence="10">
    <location>
        <begin position="13"/>
        <end position="45"/>
    </location>
</feature>
<reference evidence="13 15" key="2">
    <citation type="journal article" date="2013" name="Nature">
        <title>Insights into bilaterian evolution from three spiralian genomes.</title>
        <authorList>
            <person name="Simakov O."/>
            <person name="Marletaz F."/>
            <person name="Cho S.J."/>
            <person name="Edsinger-Gonzales E."/>
            <person name="Havlak P."/>
            <person name="Hellsten U."/>
            <person name="Kuo D.H."/>
            <person name="Larsson T."/>
            <person name="Lv J."/>
            <person name="Arendt D."/>
            <person name="Savage R."/>
            <person name="Osoegawa K."/>
            <person name="de Jong P."/>
            <person name="Grimwood J."/>
            <person name="Chapman J.A."/>
            <person name="Shapiro H."/>
            <person name="Aerts A."/>
            <person name="Otillar R.P."/>
            <person name="Terry A.Y."/>
            <person name="Boore J.L."/>
            <person name="Grigoriev I.V."/>
            <person name="Lindberg D.R."/>
            <person name="Seaver E.C."/>
            <person name="Weisblat D.A."/>
            <person name="Putnam N.H."/>
            <person name="Rokhsar D.S."/>
        </authorList>
    </citation>
    <scope>NUCLEOTIDE SEQUENCE</scope>
    <source>
        <strain evidence="13 15">I ESC-2004</strain>
    </source>
</reference>
<dbReference type="SUPFAM" id="SSF47473">
    <property type="entry name" value="EF-hand"/>
    <property type="match status" value="1"/>
</dbReference>
<dbReference type="EMBL" id="AMQN01007026">
    <property type="status" value="NOT_ANNOTATED_CDS"/>
    <property type="molecule type" value="Genomic_DNA"/>
</dbReference>
<dbReference type="PROSITE" id="PS50222">
    <property type="entry name" value="EF_HAND_2"/>
    <property type="match status" value="1"/>
</dbReference>
<dbReference type="PANTHER" id="PTHR10183:SF433">
    <property type="entry name" value="CALPAIN-A-RELATED"/>
    <property type="match status" value="1"/>
</dbReference>
<keyword evidence="15" id="KW-1185">Reference proteome</keyword>
<dbReference type="AlphaFoldDB" id="R7ULX9"/>
<dbReference type="InterPro" id="IPR038765">
    <property type="entry name" value="Papain-like_cys_pep_sf"/>
</dbReference>
<feature type="region of interest" description="Disordered" evidence="10">
    <location>
        <begin position="525"/>
        <end position="545"/>
    </location>
</feature>
<keyword evidence="5 9" id="KW-0378">Hydrolase</keyword>
<dbReference type="Gene3D" id="3.90.70.10">
    <property type="entry name" value="Cysteine proteinases"/>
    <property type="match status" value="1"/>
</dbReference>
<evidence type="ECO:0000256" key="9">
    <source>
        <dbReference type="PROSITE-ProRule" id="PRU00239"/>
    </source>
</evidence>
<dbReference type="PROSITE" id="PS00139">
    <property type="entry name" value="THIOL_PROTEASE_CYS"/>
    <property type="match status" value="1"/>
</dbReference>
<dbReference type="InterPro" id="IPR022683">
    <property type="entry name" value="Calpain_III"/>
</dbReference>
<evidence type="ECO:0000256" key="10">
    <source>
        <dbReference type="SAM" id="MobiDB-lite"/>
    </source>
</evidence>
<name>R7ULX9_CAPTE</name>
<dbReference type="GO" id="GO:0005509">
    <property type="term" value="F:calcium ion binding"/>
    <property type="evidence" value="ECO:0007669"/>
    <property type="project" value="InterPro"/>
</dbReference>
<dbReference type="STRING" id="283909.R7ULX9"/>
<evidence type="ECO:0000256" key="5">
    <source>
        <dbReference type="ARBA" id="ARBA00022801"/>
    </source>
</evidence>
<dbReference type="InterPro" id="IPR022684">
    <property type="entry name" value="Calpain_cysteine_protease"/>
</dbReference>
<dbReference type="HOGENOM" id="CLU_010982_0_1_1"/>
<evidence type="ECO:0000256" key="1">
    <source>
        <dbReference type="ARBA" id="ARBA00007623"/>
    </source>
</evidence>
<evidence type="ECO:0000256" key="8">
    <source>
        <dbReference type="PIRSR" id="PIRSR622684-1"/>
    </source>
</evidence>
<comment type="similarity">
    <text evidence="1">Belongs to the peptidase C2 family.</text>
</comment>
<feature type="compositionally biased region" description="Basic and acidic residues" evidence="10">
    <location>
        <begin position="13"/>
        <end position="28"/>
    </location>
</feature>
<keyword evidence="7" id="KW-0106">Calcium</keyword>
<dbReference type="Gene3D" id="2.60.120.380">
    <property type="match status" value="1"/>
</dbReference>
<evidence type="ECO:0000313" key="14">
    <source>
        <dbReference type="EnsemblMetazoa" id="CapteP167979"/>
    </source>
</evidence>
<keyword evidence="6 9" id="KW-0788">Thiol protease</keyword>
<dbReference type="InterPro" id="IPR001300">
    <property type="entry name" value="Peptidase_C2_calpain_cat"/>
</dbReference>
<evidence type="ECO:0000313" key="15">
    <source>
        <dbReference type="Proteomes" id="UP000014760"/>
    </source>
</evidence>
<dbReference type="InterPro" id="IPR011992">
    <property type="entry name" value="EF-hand-dom_pair"/>
</dbReference>
<evidence type="ECO:0000313" key="13">
    <source>
        <dbReference type="EMBL" id="ELU07534.1"/>
    </source>
</evidence>
<evidence type="ECO:0008006" key="16">
    <source>
        <dbReference type="Google" id="ProtNLM"/>
    </source>
</evidence>
<dbReference type="SMART" id="SM00720">
    <property type="entry name" value="calpain_III"/>
    <property type="match status" value="1"/>
</dbReference>
<dbReference type="OMA" id="YRDMDVD"/>
<evidence type="ECO:0000256" key="7">
    <source>
        <dbReference type="ARBA" id="ARBA00022837"/>
    </source>
</evidence>
<accession>R7ULX9</accession>
<dbReference type="Pfam" id="PF01067">
    <property type="entry name" value="Calpain_III"/>
    <property type="match status" value="1"/>
</dbReference>
<proteinExistence type="inferred from homology"/>
<feature type="active site" evidence="8 9">
    <location>
        <position position="304"/>
    </location>
</feature>
<dbReference type="Gene3D" id="1.10.238.10">
    <property type="entry name" value="EF-hand"/>
    <property type="match status" value="1"/>
</dbReference>
<feature type="active site" evidence="8 9">
    <location>
        <position position="119"/>
    </location>
</feature>
<organism evidence="13">
    <name type="scientific">Capitella teleta</name>
    <name type="common">Polychaete worm</name>
    <dbReference type="NCBI Taxonomy" id="283909"/>
    <lineage>
        <taxon>Eukaryota</taxon>
        <taxon>Metazoa</taxon>
        <taxon>Spiralia</taxon>
        <taxon>Lophotrochozoa</taxon>
        <taxon>Annelida</taxon>
        <taxon>Polychaeta</taxon>
        <taxon>Sedentaria</taxon>
        <taxon>Scolecida</taxon>
        <taxon>Capitellidae</taxon>
        <taxon>Capitella</taxon>
    </lineage>
</organism>
<keyword evidence="4" id="KW-0677">Repeat</keyword>
<dbReference type="SMART" id="SM00230">
    <property type="entry name" value="CysPc"/>
    <property type="match status" value="1"/>
</dbReference>
<feature type="domain" description="EF-hand" evidence="12">
    <location>
        <begin position="613"/>
        <end position="648"/>
    </location>
</feature>
<dbReference type="GO" id="GO:0004198">
    <property type="term" value="F:calcium-dependent cysteine-type endopeptidase activity"/>
    <property type="evidence" value="ECO:0007669"/>
    <property type="project" value="InterPro"/>
</dbReference>
<dbReference type="Pfam" id="PF00648">
    <property type="entry name" value="Peptidase_C2"/>
    <property type="match status" value="1"/>
</dbReference>
<dbReference type="EMBL" id="KB299806">
    <property type="protein sequence ID" value="ELU07534.1"/>
    <property type="molecule type" value="Genomic_DNA"/>
</dbReference>
<dbReference type="OrthoDB" id="424753at2759"/>
<keyword evidence="3" id="KW-0479">Metal-binding</keyword>
<dbReference type="InterPro" id="IPR002048">
    <property type="entry name" value="EF_hand_dom"/>
</dbReference>
<sequence>MFRKYFKGWQPRADRNASKYKSTIRDTGRGSSKFSDYSPRSPDQVPTTYEEIKAACLESGELWEDPDFPTCDESLYYENPPSAPGDIEWLRASEIHDDPQMFVDGACRLDINQGVLGDCWLLAAVSCLATHPRLLKRVVPEDQSFQEDYAGVFRFEIWQFGRWVEVCIDDRLPTCNGKLIYMHSDNTNEFWSAMLEKAYAKLCGCYESLSGGLTSEALTDFTGGIAEKFELRENAPEDLFKIMAKAHSKRNLLGCSIDATPDSMEAQLDNGLIIGHAYSVTDVRYVEVETPRVSGRIPMVRVRNPWGDSHEWKGAWSDDSEEWTLVPEEEKEEMGLTYSHDGEFWMAYKDWVENFQRLEIVYLGPDTLLEDDEGDEWDAVRKWEGHLMEGSWRKRVNAGGCRNFPKTFWTNPQYRVSIPEEDDDDDEGLGGIIVALMQKDRRKMKKIGQDNNTIGYAIYGLEDPECGPLDYSYFQTHASDARSPSYINMREISDHHKLPPGHYVIVPTTFDPDTEGDFILRVFSEKPDETEEIGEDDEDDEAKGEEGRDAFLNLAGEDGEIDAYELKDILNNLFMQEFEFDGFSADMCRSMVAMRDADMSGKLGFQDFKNLWYDLQLCRKVFKMLDEDGGGFFSSYELRRAINAIAHVPGCNLTGLRVSNSTFNAIVMRYSNKEGQVRFDDFVACVIKLRTMFETFKGKDEAGEGQATFDMDEYVQLAVYS</sequence>
<dbReference type="PANTHER" id="PTHR10183">
    <property type="entry name" value="CALPAIN"/>
    <property type="match status" value="1"/>
</dbReference>
<dbReference type="Proteomes" id="UP000014760">
    <property type="component" value="Unassembled WGS sequence"/>
</dbReference>
<dbReference type="SUPFAM" id="SSF49758">
    <property type="entry name" value="Calpain large subunit, middle domain (domain III)"/>
    <property type="match status" value="1"/>
</dbReference>
<reference evidence="15" key="1">
    <citation type="submission" date="2012-12" db="EMBL/GenBank/DDBJ databases">
        <authorList>
            <person name="Hellsten U."/>
            <person name="Grimwood J."/>
            <person name="Chapman J.A."/>
            <person name="Shapiro H."/>
            <person name="Aerts A."/>
            <person name="Otillar R.P."/>
            <person name="Terry A.Y."/>
            <person name="Boore J.L."/>
            <person name="Simakov O."/>
            <person name="Marletaz F."/>
            <person name="Cho S.-J."/>
            <person name="Edsinger-Gonzales E."/>
            <person name="Havlak P."/>
            <person name="Kuo D.-H."/>
            <person name="Larsson T."/>
            <person name="Lv J."/>
            <person name="Arendt D."/>
            <person name="Savage R."/>
            <person name="Osoegawa K."/>
            <person name="de Jong P."/>
            <person name="Lindberg D.R."/>
            <person name="Seaver E.C."/>
            <person name="Weisblat D.A."/>
            <person name="Putnam N.H."/>
            <person name="Grigoriev I.V."/>
            <person name="Rokhsar D.S."/>
        </authorList>
    </citation>
    <scope>NUCLEOTIDE SEQUENCE</scope>
    <source>
        <strain evidence="15">I ESC-2004</strain>
    </source>
</reference>
<dbReference type="PRINTS" id="PR00704">
    <property type="entry name" value="CALPAIN"/>
</dbReference>
<dbReference type="FunFam" id="3.90.70.10:FF:000001">
    <property type="entry name" value="Calpain-1 catalytic subunit"/>
    <property type="match status" value="1"/>
</dbReference>
<dbReference type="GO" id="GO:0005737">
    <property type="term" value="C:cytoplasm"/>
    <property type="evidence" value="ECO:0007669"/>
    <property type="project" value="TreeGrafter"/>
</dbReference>
<feature type="active site" evidence="8 9">
    <location>
        <position position="276"/>
    </location>
</feature>
<dbReference type="CDD" id="cd00214">
    <property type="entry name" value="Calpain_III"/>
    <property type="match status" value="1"/>
</dbReference>
<evidence type="ECO:0000256" key="2">
    <source>
        <dbReference type="ARBA" id="ARBA00022670"/>
    </source>
</evidence>
<dbReference type="InterPro" id="IPR036213">
    <property type="entry name" value="Calpain_III_sf"/>
</dbReference>
<dbReference type="CDD" id="cd16196">
    <property type="entry name" value="EFh_PEF_CalpA_B"/>
    <property type="match status" value="1"/>
</dbReference>
<feature type="compositionally biased region" description="Acidic residues" evidence="10">
    <location>
        <begin position="528"/>
        <end position="543"/>
    </location>
</feature>